<dbReference type="SMART" id="SM00179">
    <property type="entry name" value="EGF_CA"/>
    <property type="match status" value="1"/>
</dbReference>
<evidence type="ECO:0000256" key="7">
    <source>
        <dbReference type="SAM" id="MobiDB-lite"/>
    </source>
</evidence>
<evidence type="ECO:0000256" key="6">
    <source>
        <dbReference type="PROSITE-ProRule" id="PRU00076"/>
    </source>
</evidence>
<dbReference type="InterPro" id="IPR001881">
    <property type="entry name" value="EGF-like_Ca-bd_dom"/>
</dbReference>
<dbReference type="Proteomes" id="UP000030758">
    <property type="component" value="Unassembled WGS sequence"/>
</dbReference>
<feature type="domain" description="EGF-like" evidence="9">
    <location>
        <begin position="36"/>
        <end position="72"/>
    </location>
</feature>
<feature type="region of interest" description="Disordered" evidence="7">
    <location>
        <begin position="179"/>
        <end position="198"/>
    </location>
</feature>
<keyword evidence="12" id="KW-1185">Reference proteome</keyword>
<name>A0A085NUN5_9BILA</name>
<dbReference type="EMBL" id="KL367474">
    <property type="protein sequence ID" value="KFD73181.1"/>
    <property type="molecule type" value="Genomic_DNA"/>
</dbReference>
<evidence type="ECO:0000313" key="12">
    <source>
        <dbReference type="Proteomes" id="UP000030764"/>
    </source>
</evidence>
<dbReference type="PROSITE" id="PS00010">
    <property type="entry name" value="ASX_HYDROXYL"/>
    <property type="match status" value="1"/>
</dbReference>
<feature type="disulfide bond" evidence="6">
    <location>
        <begin position="24"/>
        <end position="33"/>
    </location>
</feature>
<evidence type="ECO:0000313" key="11">
    <source>
        <dbReference type="EMBL" id="KFD73181.1"/>
    </source>
</evidence>
<gene>
    <name evidence="10" type="ORF">M513_04807</name>
    <name evidence="11" type="ORF">M514_04807</name>
</gene>
<dbReference type="InterPro" id="IPR018097">
    <property type="entry name" value="EGF_Ca-bd_CS"/>
</dbReference>
<dbReference type="PROSITE" id="PS50026">
    <property type="entry name" value="EGF_3"/>
    <property type="match status" value="2"/>
</dbReference>
<evidence type="ECO:0000256" key="5">
    <source>
        <dbReference type="ARBA" id="ARBA00023180"/>
    </source>
</evidence>
<evidence type="ECO:0000259" key="9">
    <source>
        <dbReference type="PROSITE" id="PS50026"/>
    </source>
</evidence>
<dbReference type="SUPFAM" id="SSF57196">
    <property type="entry name" value="EGF/Laminin"/>
    <property type="match status" value="1"/>
</dbReference>
<evidence type="ECO:0000256" key="1">
    <source>
        <dbReference type="ARBA" id="ARBA00022536"/>
    </source>
</evidence>
<dbReference type="PRINTS" id="PR00010">
    <property type="entry name" value="EGFBLOOD"/>
</dbReference>
<accession>A0A085NUN5</accession>
<keyword evidence="3" id="KW-0677">Repeat</keyword>
<keyword evidence="2" id="KW-0732">Signal</keyword>
<dbReference type="PANTHER" id="PTHR12916:SF4">
    <property type="entry name" value="UNINFLATABLE, ISOFORM C"/>
    <property type="match status" value="1"/>
</dbReference>
<feature type="disulfide bond" evidence="6">
    <location>
        <begin position="62"/>
        <end position="71"/>
    </location>
</feature>
<dbReference type="SMART" id="SM00181">
    <property type="entry name" value="EGF"/>
    <property type="match status" value="2"/>
</dbReference>
<dbReference type="Gene3D" id="2.10.25.10">
    <property type="entry name" value="Laminin"/>
    <property type="match status" value="2"/>
</dbReference>
<keyword evidence="1 6" id="KW-0245">EGF-like domain</keyword>
<feature type="compositionally biased region" description="Basic and acidic residues" evidence="7">
    <location>
        <begin position="188"/>
        <end position="198"/>
    </location>
</feature>
<comment type="caution">
    <text evidence="6">Lacks conserved residue(s) required for the propagation of feature annotation.</text>
</comment>
<dbReference type="FunFam" id="2.10.25.10:FF:000006">
    <property type="entry name" value="Versican core protein-like isoform 1"/>
    <property type="match status" value="1"/>
</dbReference>
<protein>
    <recommendedName>
        <fullName evidence="9">EGF-like domain-containing protein</fullName>
    </recommendedName>
</protein>
<evidence type="ECO:0000256" key="2">
    <source>
        <dbReference type="ARBA" id="ARBA00022729"/>
    </source>
</evidence>
<evidence type="ECO:0000256" key="8">
    <source>
        <dbReference type="SAM" id="Phobius"/>
    </source>
</evidence>
<feature type="transmembrane region" description="Helical" evidence="8">
    <location>
        <begin position="92"/>
        <end position="114"/>
    </location>
</feature>
<dbReference type="PROSITE" id="PS01186">
    <property type="entry name" value="EGF_2"/>
    <property type="match status" value="2"/>
</dbReference>
<keyword evidence="4 6" id="KW-1015">Disulfide bond</keyword>
<evidence type="ECO:0000256" key="4">
    <source>
        <dbReference type="ARBA" id="ARBA00023157"/>
    </source>
</evidence>
<proteinExistence type="predicted"/>
<feature type="domain" description="EGF-like" evidence="9">
    <location>
        <begin position="4"/>
        <end position="34"/>
    </location>
</feature>
<evidence type="ECO:0000256" key="3">
    <source>
        <dbReference type="ARBA" id="ARBA00022737"/>
    </source>
</evidence>
<keyword evidence="5" id="KW-0325">Glycoprotein</keyword>
<dbReference type="CDD" id="cd00054">
    <property type="entry name" value="EGF_CA"/>
    <property type="match status" value="1"/>
</dbReference>
<dbReference type="GO" id="GO:0005509">
    <property type="term" value="F:calcium ion binding"/>
    <property type="evidence" value="ECO:0007669"/>
    <property type="project" value="InterPro"/>
</dbReference>
<dbReference type="Proteomes" id="UP000030764">
    <property type="component" value="Unassembled WGS sequence"/>
</dbReference>
<dbReference type="PROSITE" id="PS01187">
    <property type="entry name" value="EGF_CA"/>
    <property type="match status" value="1"/>
</dbReference>
<dbReference type="EMBL" id="KL363209">
    <property type="protein sequence ID" value="KFD54265.1"/>
    <property type="molecule type" value="Genomic_DNA"/>
</dbReference>
<dbReference type="InterPro" id="IPR000742">
    <property type="entry name" value="EGF"/>
</dbReference>
<sequence length="198" mass="21850">MLCNQLTCIHGVCVNVSNVMICECKDGYYGRSCDFETNECASNPCKNGGSCIDRIASFLCQCKPGYTGSTCEQMMYLPVPKLRMAAHGDGHVGVAVAMLVLLFMAVVTATTYWCSRKRRTKILRSLLTEEMKRRLRDSKDSSSALRVYLALSEEEGHFGSPFFSPLTSDQRRDIAIENILEGSSESTSETKESTAPKG</sequence>
<dbReference type="Pfam" id="PF00008">
    <property type="entry name" value="EGF"/>
    <property type="match status" value="2"/>
</dbReference>
<organism evidence="11">
    <name type="scientific">Trichuris suis</name>
    <name type="common">pig whipworm</name>
    <dbReference type="NCBI Taxonomy" id="68888"/>
    <lineage>
        <taxon>Eukaryota</taxon>
        <taxon>Metazoa</taxon>
        <taxon>Ecdysozoa</taxon>
        <taxon>Nematoda</taxon>
        <taxon>Enoplea</taxon>
        <taxon>Dorylaimia</taxon>
        <taxon>Trichinellida</taxon>
        <taxon>Trichuridae</taxon>
        <taxon>Trichuris</taxon>
    </lineage>
</organism>
<keyword evidence="8" id="KW-0472">Membrane</keyword>
<dbReference type="InterPro" id="IPR000152">
    <property type="entry name" value="EGF-type_Asp/Asn_hydroxyl_site"/>
</dbReference>
<dbReference type="AlphaFoldDB" id="A0A085NUN5"/>
<keyword evidence="8" id="KW-0812">Transmembrane</keyword>
<keyword evidence="8" id="KW-1133">Transmembrane helix</keyword>
<evidence type="ECO:0000313" key="10">
    <source>
        <dbReference type="EMBL" id="KFD54265.1"/>
    </source>
</evidence>
<dbReference type="PROSITE" id="PS00022">
    <property type="entry name" value="EGF_1"/>
    <property type="match status" value="2"/>
</dbReference>
<dbReference type="PANTHER" id="PTHR12916">
    <property type="entry name" value="CYTOCHROME C OXIDASE POLYPEPTIDE VIC-2"/>
    <property type="match status" value="1"/>
</dbReference>
<reference evidence="11 12" key="1">
    <citation type="journal article" date="2014" name="Nat. Genet.">
        <title>Genome and transcriptome of the porcine whipworm Trichuris suis.</title>
        <authorList>
            <person name="Jex A.R."/>
            <person name="Nejsum P."/>
            <person name="Schwarz E.M."/>
            <person name="Hu L."/>
            <person name="Young N.D."/>
            <person name="Hall R.S."/>
            <person name="Korhonen P.K."/>
            <person name="Liao S."/>
            <person name="Thamsborg S."/>
            <person name="Xia J."/>
            <person name="Xu P."/>
            <person name="Wang S."/>
            <person name="Scheerlinck J.P."/>
            <person name="Hofmann A."/>
            <person name="Sternberg P.W."/>
            <person name="Wang J."/>
            <person name="Gasser R.B."/>
        </authorList>
    </citation>
    <scope>NUCLEOTIDE SEQUENCE [LARGE SCALE GENOMIC DNA]</scope>
    <source>
        <strain evidence="11">DCEP-RM93F</strain>
        <strain evidence="10">DCEP-RM93M</strain>
    </source>
</reference>